<dbReference type="InterPro" id="IPR036693">
    <property type="entry name" value="TF_LuxR_autoind-bd_dom_sf"/>
</dbReference>
<comment type="caution">
    <text evidence="5">The sequence shown here is derived from an EMBL/GenBank/DDBJ whole genome shotgun (WGS) entry which is preliminary data.</text>
</comment>
<feature type="domain" description="HTH luxR-type" evidence="4">
    <location>
        <begin position="140"/>
        <end position="197"/>
    </location>
</feature>
<dbReference type="AlphaFoldDB" id="A0AAP2G6T7"/>
<evidence type="ECO:0000256" key="3">
    <source>
        <dbReference type="ARBA" id="ARBA00023163"/>
    </source>
</evidence>
<evidence type="ECO:0000313" key="5">
    <source>
        <dbReference type="EMBL" id="MBT0955784.1"/>
    </source>
</evidence>
<dbReference type="GO" id="GO:0006355">
    <property type="term" value="P:regulation of DNA-templated transcription"/>
    <property type="evidence" value="ECO:0007669"/>
    <property type="project" value="InterPro"/>
</dbReference>
<dbReference type="EMBL" id="JADQAZ010000001">
    <property type="protein sequence ID" value="MBT0955784.1"/>
    <property type="molecule type" value="Genomic_DNA"/>
</dbReference>
<dbReference type="Gene3D" id="1.10.10.10">
    <property type="entry name" value="Winged helix-like DNA-binding domain superfamily/Winged helix DNA-binding domain"/>
    <property type="match status" value="1"/>
</dbReference>
<evidence type="ECO:0000256" key="2">
    <source>
        <dbReference type="ARBA" id="ARBA00023125"/>
    </source>
</evidence>
<dbReference type="InterPro" id="IPR036388">
    <property type="entry name" value="WH-like_DNA-bd_sf"/>
</dbReference>
<keyword evidence="1" id="KW-0805">Transcription regulation</keyword>
<dbReference type="SMART" id="SM00421">
    <property type="entry name" value="HTH_LUXR"/>
    <property type="match status" value="1"/>
</dbReference>
<dbReference type="SUPFAM" id="SSF75516">
    <property type="entry name" value="Pheromone-binding domain of LuxR-like quorum-sensing transcription factors"/>
    <property type="match status" value="1"/>
</dbReference>
<dbReference type="Gene3D" id="3.30.450.80">
    <property type="entry name" value="Transcription factor LuxR-like, autoinducer-binding domain"/>
    <property type="match status" value="1"/>
</dbReference>
<proteinExistence type="predicted"/>
<dbReference type="Pfam" id="PF03472">
    <property type="entry name" value="Autoind_bind"/>
    <property type="match status" value="1"/>
</dbReference>
<organism evidence="5 6">
    <name type="scientific">Harenicola maris</name>
    <dbReference type="NCBI Taxonomy" id="2841044"/>
    <lineage>
        <taxon>Bacteria</taxon>
        <taxon>Pseudomonadati</taxon>
        <taxon>Pseudomonadota</taxon>
        <taxon>Alphaproteobacteria</taxon>
        <taxon>Rhodobacterales</taxon>
        <taxon>Paracoccaceae</taxon>
        <taxon>Harenicola</taxon>
    </lineage>
</organism>
<evidence type="ECO:0000313" key="6">
    <source>
        <dbReference type="Proteomes" id="UP001315686"/>
    </source>
</evidence>
<dbReference type="SUPFAM" id="SSF46894">
    <property type="entry name" value="C-terminal effector domain of the bipartite response regulators"/>
    <property type="match status" value="1"/>
</dbReference>
<reference evidence="5 6" key="1">
    <citation type="journal article" date="2021" name="Arch. Microbiol.">
        <title>Harenicola maris gen. nov., sp. nov. isolated from the Sea of Japan shallow sediments.</title>
        <authorList>
            <person name="Romanenko L.A."/>
            <person name="Kurilenko V.V."/>
            <person name="Chernysheva N.Y."/>
            <person name="Tekutyeva L.A."/>
            <person name="Velansky P.V."/>
            <person name="Svetashev V.I."/>
            <person name="Isaeva M.P."/>
        </authorList>
    </citation>
    <scope>NUCLEOTIDE SEQUENCE [LARGE SCALE GENOMIC DNA]</scope>
    <source>
        <strain evidence="5 6">KMM 3653</strain>
    </source>
</reference>
<evidence type="ECO:0000259" key="4">
    <source>
        <dbReference type="SMART" id="SM00421"/>
    </source>
</evidence>
<keyword evidence="2" id="KW-0238">DNA-binding</keyword>
<evidence type="ECO:0000256" key="1">
    <source>
        <dbReference type="ARBA" id="ARBA00023015"/>
    </source>
</evidence>
<keyword evidence="6" id="KW-1185">Reference proteome</keyword>
<protein>
    <submittedName>
        <fullName evidence="5">Autoinducer binding domain-containing protein</fullName>
    </submittedName>
</protein>
<name>A0AAP2G6T7_9RHOB</name>
<keyword evidence="3" id="KW-0804">Transcription</keyword>
<dbReference type="InterPro" id="IPR016032">
    <property type="entry name" value="Sig_transdc_resp-reg_C-effctor"/>
</dbReference>
<dbReference type="Proteomes" id="UP001315686">
    <property type="component" value="Unassembled WGS sequence"/>
</dbReference>
<dbReference type="RefSeq" id="WP_327792011.1">
    <property type="nucleotide sequence ID" value="NZ_JADQAZ010000001.1"/>
</dbReference>
<gene>
    <name evidence="5" type="ORF">IV417_00170</name>
</gene>
<accession>A0AAP2G6T7</accession>
<dbReference type="InterPro" id="IPR000792">
    <property type="entry name" value="Tscrpt_reg_LuxR_C"/>
</dbReference>
<sequence>MSEVSRLTTELSQLGRQSPRGYFAGLHIRFSYALFNFHTYDNTWLEHYTSQAYAMRDPTIAWGFSTTGETRWSDLQSLDPFGIFDDAARFGLVYGVSLSHGPISSRSIVSAARDDREFSDDEISTMRDIVHRLHNLTEPPESLTKAQTDALRLIAEGDRHTAAAAKLNISESALKARLTAARERLLARTTAEAIQRAKEYRLL</sequence>
<dbReference type="InterPro" id="IPR005143">
    <property type="entry name" value="TF_LuxR_autoind-bd_dom"/>
</dbReference>
<dbReference type="GO" id="GO:0003677">
    <property type="term" value="F:DNA binding"/>
    <property type="evidence" value="ECO:0007669"/>
    <property type="project" value="UniProtKB-KW"/>
</dbReference>